<reference evidence="13" key="2">
    <citation type="journal article" date="2021" name="PeerJ">
        <title>Extensive microbial diversity within the chicken gut microbiome revealed by metagenomics and culture.</title>
        <authorList>
            <person name="Gilroy R."/>
            <person name="Ravi A."/>
            <person name="Getino M."/>
            <person name="Pursley I."/>
            <person name="Horton D.L."/>
            <person name="Alikhan N.F."/>
            <person name="Baker D."/>
            <person name="Gharbi K."/>
            <person name="Hall N."/>
            <person name="Watson M."/>
            <person name="Adriaenssens E.M."/>
            <person name="Foster-Nyarko E."/>
            <person name="Jarju S."/>
            <person name="Secka A."/>
            <person name="Antonio M."/>
            <person name="Oren A."/>
            <person name="Chaudhuri R.R."/>
            <person name="La Ragione R."/>
            <person name="Hildebrand F."/>
            <person name="Pallen M.J."/>
        </authorList>
    </citation>
    <scope>NUCLEOTIDE SEQUENCE</scope>
    <source>
        <strain evidence="13">11167</strain>
    </source>
</reference>
<evidence type="ECO:0000256" key="11">
    <source>
        <dbReference type="HAMAP-Rule" id="MF_00042"/>
    </source>
</evidence>
<protein>
    <recommendedName>
        <fullName evidence="5 11">Ribonuclease H</fullName>
        <shortName evidence="11">RNase H</shortName>
        <ecNumber evidence="5 11">3.1.26.4</ecNumber>
    </recommendedName>
</protein>
<keyword evidence="7 11" id="KW-0479">Metal-binding</keyword>
<dbReference type="HAMAP" id="MF_00042">
    <property type="entry name" value="RNase_H"/>
    <property type="match status" value="1"/>
</dbReference>
<keyword evidence="11" id="KW-0963">Cytoplasm</keyword>
<dbReference type="InterPro" id="IPR002156">
    <property type="entry name" value="RNaseH_domain"/>
</dbReference>
<evidence type="ECO:0000256" key="10">
    <source>
        <dbReference type="ARBA" id="ARBA00022842"/>
    </source>
</evidence>
<evidence type="ECO:0000259" key="12">
    <source>
        <dbReference type="PROSITE" id="PS50879"/>
    </source>
</evidence>
<dbReference type="InterPro" id="IPR022892">
    <property type="entry name" value="RNaseHI"/>
</dbReference>
<name>A0A9D9EAE0_9SPIR</name>
<comment type="similarity">
    <text evidence="3 11">Belongs to the RNase H family.</text>
</comment>
<evidence type="ECO:0000256" key="7">
    <source>
        <dbReference type="ARBA" id="ARBA00022723"/>
    </source>
</evidence>
<dbReference type="InterPro" id="IPR050092">
    <property type="entry name" value="RNase_H"/>
</dbReference>
<dbReference type="GO" id="GO:0043137">
    <property type="term" value="P:DNA replication, removal of RNA primer"/>
    <property type="evidence" value="ECO:0007669"/>
    <property type="project" value="TreeGrafter"/>
</dbReference>
<evidence type="ECO:0000256" key="1">
    <source>
        <dbReference type="ARBA" id="ARBA00000077"/>
    </source>
</evidence>
<proteinExistence type="inferred from homology"/>
<dbReference type="PANTHER" id="PTHR10642:SF26">
    <property type="entry name" value="RIBONUCLEASE H1"/>
    <property type="match status" value="1"/>
</dbReference>
<feature type="binding site" evidence="11">
    <location>
        <position position="9"/>
    </location>
    <ligand>
        <name>Mg(2+)</name>
        <dbReference type="ChEBI" id="CHEBI:18420"/>
        <label>2</label>
    </ligand>
</feature>
<evidence type="ECO:0000256" key="3">
    <source>
        <dbReference type="ARBA" id="ARBA00005300"/>
    </source>
</evidence>
<reference evidence="13" key="1">
    <citation type="submission" date="2020-10" db="EMBL/GenBank/DDBJ databases">
        <authorList>
            <person name="Gilroy R."/>
        </authorList>
    </citation>
    <scope>NUCLEOTIDE SEQUENCE</scope>
    <source>
        <strain evidence="13">11167</strain>
    </source>
</reference>
<evidence type="ECO:0000256" key="8">
    <source>
        <dbReference type="ARBA" id="ARBA00022759"/>
    </source>
</evidence>
<feature type="binding site" evidence="11">
    <location>
        <position position="133"/>
    </location>
    <ligand>
        <name>Mg(2+)</name>
        <dbReference type="ChEBI" id="CHEBI:18420"/>
        <label>2</label>
    </ligand>
</feature>
<dbReference type="PANTHER" id="PTHR10642">
    <property type="entry name" value="RIBONUCLEASE H1"/>
    <property type="match status" value="1"/>
</dbReference>
<dbReference type="EMBL" id="JADIMU010000026">
    <property type="protein sequence ID" value="MBO8442916.1"/>
    <property type="molecule type" value="Genomic_DNA"/>
</dbReference>
<keyword evidence="8 11" id="KW-0255">Endonuclease</keyword>
<keyword evidence="9 11" id="KW-0378">Hydrolase</keyword>
<comment type="subcellular location">
    <subcellularLocation>
        <location evidence="11">Cytoplasm</location>
    </subcellularLocation>
</comment>
<evidence type="ECO:0000256" key="2">
    <source>
        <dbReference type="ARBA" id="ARBA00004065"/>
    </source>
</evidence>
<dbReference type="Pfam" id="PF00075">
    <property type="entry name" value="RNase_H"/>
    <property type="match status" value="1"/>
</dbReference>
<comment type="caution">
    <text evidence="13">The sequence shown here is derived from an EMBL/GenBank/DDBJ whole genome shotgun (WGS) entry which is preliminary data.</text>
</comment>
<dbReference type="AlphaFoldDB" id="A0A9D9EAE0"/>
<feature type="binding site" evidence="11">
    <location>
        <position position="69"/>
    </location>
    <ligand>
        <name>Mg(2+)</name>
        <dbReference type="ChEBI" id="CHEBI:18420"/>
        <label>1</label>
    </ligand>
</feature>
<dbReference type="GO" id="GO:0005737">
    <property type="term" value="C:cytoplasm"/>
    <property type="evidence" value="ECO:0007669"/>
    <property type="project" value="UniProtKB-SubCell"/>
</dbReference>
<comment type="function">
    <text evidence="2 11">Endonuclease that specifically degrades the RNA of RNA-DNA hybrids.</text>
</comment>
<keyword evidence="6 11" id="KW-0540">Nuclease</keyword>
<evidence type="ECO:0000313" key="13">
    <source>
        <dbReference type="EMBL" id="MBO8442916.1"/>
    </source>
</evidence>
<feature type="binding site" evidence="11">
    <location>
        <position position="47"/>
    </location>
    <ligand>
        <name>Mg(2+)</name>
        <dbReference type="ChEBI" id="CHEBI:18420"/>
        <label>1</label>
    </ligand>
</feature>
<dbReference type="PROSITE" id="PS50879">
    <property type="entry name" value="RNASE_H_1"/>
    <property type="match status" value="1"/>
</dbReference>
<dbReference type="SUPFAM" id="SSF53098">
    <property type="entry name" value="Ribonuclease H-like"/>
    <property type="match status" value="1"/>
</dbReference>
<dbReference type="InterPro" id="IPR036397">
    <property type="entry name" value="RNaseH_sf"/>
</dbReference>
<feature type="domain" description="RNase H type-1" evidence="12">
    <location>
        <begin position="1"/>
        <end position="141"/>
    </location>
</feature>
<dbReference type="GO" id="GO:0003676">
    <property type="term" value="F:nucleic acid binding"/>
    <property type="evidence" value="ECO:0007669"/>
    <property type="project" value="InterPro"/>
</dbReference>
<dbReference type="NCBIfam" id="NF001236">
    <property type="entry name" value="PRK00203.1"/>
    <property type="match status" value="1"/>
</dbReference>
<dbReference type="EC" id="3.1.26.4" evidence="5 11"/>
<dbReference type="GO" id="GO:0000287">
    <property type="term" value="F:magnesium ion binding"/>
    <property type="evidence" value="ECO:0007669"/>
    <property type="project" value="UniProtKB-UniRule"/>
</dbReference>
<dbReference type="Gene3D" id="3.30.420.10">
    <property type="entry name" value="Ribonuclease H-like superfamily/Ribonuclease H"/>
    <property type="match status" value="1"/>
</dbReference>
<keyword evidence="10 11" id="KW-0460">Magnesium</keyword>
<dbReference type="CDD" id="cd09278">
    <property type="entry name" value="RNase_HI_prokaryote_like"/>
    <property type="match status" value="1"/>
</dbReference>
<evidence type="ECO:0000256" key="4">
    <source>
        <dbReference type="ARBA" id="ARBA00011245"/>
    </source>
</evidence>
<feature type="binding site" evidence="11">
    <location>
        <position position="9"/>
    </location>
    <ligand>
        <name>Mg(2+)</name>
        <dbReference type="ChEBI" id="CHEBI:18420"/>
        <label>1</label>
    </ligand>
</feature>
<dbReference type="FunFam" id="3.30.420.10:FF:000089">
    <property type="entry name" value="Ribonuclease H"/>
    <property type="match status" value="1"/>
</dbReference>
<comment type="cofactor">
    <cofactor evidence="11">
        <name>Mg(2+)</name>
        <dbReference type="ChEBI" id="CHEBI:18420"/>
    </cofactor>
    <text evidence="11">Binds 1 Mg(2+) ion per subunit. May bind a second metal ion at a regulatory site, or after substrate binding.</text>
</comment>
<comment type="catalytic activity">
    <reaction evidence="1 11">
        <text>Endonucleolytic cleavage to 5'-phosphomonoester.</text>
        <dbReference type="EC" id="3.1.26.4"/>
    </reaction>
</comment>
<comment type="subunit">
    <text evidence="4 11">Monomer.</text>
</comment>
<evidence type="ECO:0000256" key="6">
    <source>
        <dbReference type="ARBA" id="ARBA00022722"/>
    </source>
</evidence>
<organism evidence="13 14">
    <name type="scientific">Candidatus Aphodenecus pullistercoris</name>
    <dbReference type="NCBI Taxonomy" id="2840669"/>
    <lineage>
        <taxon>Bacteria</taxon>
        <taxon>Pseudomonadati</taxon>
        <taxon>Spirochaetota</taxon>
        <taxon>Spirochaetia</taxon>
        <taxon>Spirochaetales</taxon>
        <taxon>Candidatus Aphodenecus</taxon>
    </lineage>
</organism>
<evidence type="ECO:0000256" key="5">
    <source>
        <dbReference type="ARBA" id="ARBA00012180"/>
    </source>
</evidence>
<sequence length="144" mass="16065">MTEVEIYTDGACSGNPGPGGWAAILKKGDVEKEIHGGERHTTNNRMELMAAIEGLGALKSPCVVTLYSDSRYLVDSITKGWVHSWRAKNFVRQGKKVPNTDLWLRLLALLEVHSVTFVWVKGHASNPYNNRCDELAVSEWKALR</sequence>
<accession>A0A9D9EAE0</accession>
<evidence type="ECO:0000313" key="14">
    <source>
        <dbReference type="Proteomes" id="UP000823633"/>
    </source>
</evidence>
<dbReference type="GO" id="GO:0004523">
    <property type="term" value="F:RNA-DNA hybrid ribonuclease activity"/>
    <property type="evidence" value="ECO:0007669"/>
    <property type="project" value="UniProtKB-UniRule"/>
</dbReference>
<dbReference type="Proteomes" id="UP000823633">
    <property type="component" value="Unassembled WGS sequence"/>
</dbReference>
<evidence type="ECO:0000256" key="9">
    <source>
        <dbReference type="ARBA" id="ARBA00022801"/>
    </source>
</evidence>
<dbReference type="InterPro" id="IPR012337">
    <property type="entry name" value="RNaseH-like_sf"/>
</dbReference>
<gene>
    <name evidence="11 13" type="primary">rnhA</name>
    <name evidence="13" type="ORF">IAC42_04075</name>
</gene>